<dbReference type="PROSITE" id="PS00163">
    <property type="entry name" value="FUMARATE_LYASES"/>
    <property type="match status" value="1"/>
</dbReference>
<dbReference type="GO" id="GO:0042450">
    <property type="term" value="P:L-arginine biosynthetic process via ornithine"/>
    <property type="evidence" value="ECO:0007669"/>
    <property type="project" value="InterPro"/>
</dbReference>
<dbReference type="InterPro" id="IPR009049">
    <property type="entry name" value="Argininosuccinate_lyase"/>
</dbReference>
<dbReference type="GO" id="GO:0005829">
    <property type="term" value="C:cytosol"/>
    <property type="evidence" value="ECO:0007669"/>
    <property type="project" value="TreeGrafter"/>
</dbReference>
<dbReference type="InterPro" id="IPR022761">
    <property type="entry name" value="Fumarate_lyase_N"/>
</dbReference>
<gene>
    <name evidence="3" type="ORF">METZ01_LOCUS2344</name>
</gene>
<sequence>MADHLWSGRFKQAPDTDVFGFQASFSFDRRLFEDDIRGSLAWAGALADAGVMSSEEAQIVTDGLNDILNRGLADPSFVTGDDEDVHAFVERQLVERVGDAGKRLHTGRSRNDQVSLDLRLYLRRQVYCLQSLTLELISALVDQANAAGSTLMPAYTHLRRAQPILVAHFFLAHIAALKRDHQRFDVVREEADAMPLGSGAIAGSGYAVDTERLASRLGFSRVVSNSVDAVADRDFVSSFLHTCALLMVHLSRVAEDLVLFTGEEFAFFELADVVTTGSSLMPQKKNPDALELVRGKAGRTIGGLAGWLATMKGLPSGYNKDLQQDKEAVFDAEDTVSASLSAVTAVVHNLVLSRKQTESAASGLLLATDVADYLVSRGMPFRDAHSVVGRLVRQLLGKGRDFESLSLEEWRAVNPLFGDDILKRVTARAAVKARLTPQSTNPEAVGAMLEECQEWLALARSRVPVEA</sequence>
<evidence type="ECO:0000313" key="3">
    <source>
        <dbReference type="EMBL" id="SUZ49490.1"/>
    </source>
</evidence>
<dbReference type="PRINTS" id="PR00149">
    <property type="entry name" value="FUMRATELYASE"/>
</dbReference>
<evidence type="ECO:0000259" key="1">
    <source>
        <dbReference type="Pfam" id="PF00206"/>
    </source>
</evidence>
<dbReference type="GO" id="GO:0004056">
    <property type="term" value="F:argininosuccinate lyase activity"/>
    <property type="evidence" value="ECO:0007669"/>
    <property type="project" value="InterPro"/>
</dbReference>
<evidence type="ECO:0000259" key="2">
    <source>
        <dbReference type="Pfam" id="PF14698"/>
    </source>
</evidence>
<dbReference type="FunFam" id="1.20.200.10:FF:000015">
    <property type="entry name" value="argininosuccinate lyase isoform X2"/>
    <property type="match status" value="1"/>
</dbReference>
<dbReference type="EMBL" id="UINC01000120">
    <property type="protein sequence ID" value="SUZ49490.1"/>
    <property type="molecule type" value="Genomic_DNA"/>
</dbReference>
<dbReference type="InterPro" id="IPR008948">
    <property type="entry name" value="L-Aspartase-like"/>
</dbReference>
<dbReference type="InterPro" id="IPR000362">
    <property type="entry name" value="Fumarate_lyase_fam"/>
</dbReference>
<dbReference type="HAMAP" id="MF_00006">
    <property type="entry name" value="Arg_succ_lyase"/>
    <property type="match status" value="1"/>
</dbReference>
<dbReference type="Gene3D" id="1.20.200.10">
    <property type="entry name" value="Fumarase/aspartase (Central domain)"/>
    <property type="match status" value="1"/>
</dbReference>
<feature type="domain" description="Fumarate lyase N-terminal" evidence="1">
    <location>
        <begin position="8"/>
        <end position="302"/>
    </location>
</feature>
<dbReference type="PRINTS" id="PR00145">
    <property type="entry name" value="ARGSUCLYASE"/>
</dbReference>
<dbReference type="Gene3D" id="1.10.40.30">
    <property type="entry name" value="Fumarase/aspartase (C-terminal domain)"/>
    <property type="match status" value="1"/>
</dbReference>
<dbReference type="PANTHER" id="PTHR43814:SF1">
    <property type="entry name" value="ARGININOSUCCINATE LYASE"/>
    <property type="match status" value="1"/>
</dbReference>
<evidence type="ECO:0008006" key="4">
    <source>
        <dbReference type="Google" id="ProtNLM"/>
    </source>
</evidence>
<organism evidence="3">
    <name type="scientific">marine metagenome</name>
    <dbReference type="NCBI Taxonomy" id="408172"/>
    <lineage>
        <taxon>unclassified sequences</taxon>
        <taxon>metagenomes</taxon>
        <taxon>ecological metagenomes</taxon>
    </lineage>
</organism>
<accession>A0A381N4C1</accession>
<dbReference type="Pfam" id="PF00206">
    <property type="entry name" value="Lyase_1"/>
    <property type="match status" value="1"/>
</dbReference>
<dbReference type="InterPro" id="IPR029419">
    <property type="entry name" value="Arg_succ_lyase_C"/>
</dbReference>
<name>A0A381N4C1_9ZZZZ</name>
<dbReference type="Gene3D" id="1.10.275.10">
    <property type="entry name" value="Fumarase/aspartase (N-terminal domain)"/>
    <property type="match status" value="1"/>
</dbReference>
<reference evidence="3" key="1">
    <citation type="submission" date="2018-05" db="EMBL/GenBank/DDBJ databases">
        <authorList>
            <person name="Lanie J.A."/>
            <person name="Ng W.-L."/>
            <person name="Kazmierczak K.M."/>
            <person name="Andrzejewski T.M."/>
            <person name="Davidsen T.M."/>
            <person name="Wayne K.J."/>
            <person name="Tettelin H."/>
            <person name="Glass J.I."/>
            <person name="Rusch D."/>
            <person name="Podicherti R."/>
            <person name="Tsui H.-C.T."/>
            <person name="Winkler M.E."/>
        </authorList>
    </citation>
    <scope>NUCLEOTIDE SEQUENCE</scope>
</reference>
<feature type="domain" description="Argininosuccinate lyase C-terminal" evidence="2">
    <location>
        <begin position="365"/>
        <end position="431"/>
    </location>
</feature>
<dbReference type="SUPFAM" id="SSF48557">
    <property type="entry name" value="L-aspartase-like"/>
    <property type="match status" value="1"/>
</dbReference>
<dbReference type="FunFam" id="1.10.40.30:FF:000001">
    <property type="entry name" value="Argininosuccinate lyase"/>
    <property type="match status" value="1"/>
</dbReference>
<dbReference type="InterPro" id="IPR024083">
    <property type="entry name" value="Fumarase/histidase_N"/>
</dbReference>
<dbReference type="AlphaFoldDB" id="A0A381N4C1"/>
<dbReference type="InterPro" id="IPR020557">
    <property type="entry name" value="Fumarate_lyase_CS"/>
</dbReference>
<protein>
    <recommendedName>
        <fullName evidence="4">Fumarate lyase N-terminal domain-containing protein</fullName>
    </recommendedName>
</protein>
<dbReference type="Pfam" id="PF14698">
    <property type="entry name" value="ASL_C2"/>
    <property type="match status" value="1"/>
</dbReference>
<proteinExistence type="inferred from homology"/>
<dbReference type="PANTHER" id="PTHR43814">
    <property type="entry name" value="ARGININOSUCCINATE LYASE"/>
    <property type="match status" value="1"/>
</dbReference>
<dbReference type="NCBIfam" id="TIGR00838">
    <property type="entry name" value="argH"/>
    <property type="match status" value="1"/>
</dbReference>
<dbReference type="CDD" id="cd01359">
    <property type="entry name" value="Argininosuccinate_lyase"/>
    <property type="match status" value="1"/>
</dbReference>